<dbReference type="GO" id="GO:0004856">
    <property type="term" value="F:D-xylulokinase activity"/>
    <property type="evidence" value="ECO:0007669"/>
    <property type="project" value="TreeGrafter"/>
</dbReference>
<gene>
    <name evidence="5" type="ORF">COCNU_07G008920</name>
</gene>
<feature type="domain" description="Carbohydrate kinase FGGY N-terminal" evidence="4">
    <location>
        <begin position="57"/>
        <end position="221"/>
    </location>
</feature>
<evidence type="ECO:0000313" key="5">
    <source>
        <dbReference type="EMBL" id="KAG1354780.1"/>
    </source>
</evidence>
<accession>A0A8K0IF98</accession>
<keyword evidence="3 5" id="KW-0418">Kinase</keyword>
<dbReference type="EMBL" id="CM017878">
    <property type="protein sequence ID" value="KAG1354780.1"/>
    <property type="molecule type" value="Genomic_DNA"/>
</dbReference>
<dbReference type="Proteomes" id="UP000797356">
    <property type="component" value="Chromosome 7"/>
</dbReference>
<keyword evidence="6" id="KW-1185">Reference proteome</keyword>
<dbReference type="GO" id="GO:0005997">
    <property type="term" value="P:xylulose metabolic process"/>
    <property type="evidence" value="ECO:0007669"/>
    <property type="project" value="TreeGrafter"/>
</dbReference>
<dbReference type="Pfam" id="PF00370">
    <property type="entry name" value="FGGY_N"/>
    <property type="match status" value="1"/>
</dbReference>
<dbReference type="OrthoDB" id="10262702at2759"/>
<sequence length="275" mass="30311">MLTLAHPSTPCSGAHSRPGCLLSSRRCISLAKSRVKMSSFEDSQDYAGGDLQGSKQLYLGIDFGTSGARYVLIDKQGTIHSEIKRTYPQLLVGNALNWASSWRETLFSLLEDIPVSLRQYIASISIDGTSATTLIIDSNTGELLCRPFLYNESLPDALPIVTSIAPENHTVCSGSSTLCKLVSWWNSNNSNKGSAVLMHQSDWLLWLLHGKFGISDYNNALKVGYNPETDSYPSWLLAQPFSYLLPSVKAPGSPIGCIKEDIRLRFGMCNFYMKI</sequence>
<protein>
    <submittedName>
        <fullName evidence="5">Putative D-ribulose kinase</fullName>
    </submittedName>
</protein>
<proteinExistence type="inferred from homology"/>
<dbReference type="GO" id="GO:0019150">
    <property type="term" value="F:D-ribulokinase activity"/>
    <property type="evidence" value="ECO:0007669"/>
    <property type="project" value="TreeGrafter"/>
</dbReference>
<dbReference type="AlphaFoldDB" id="A0A8K0IF98"/>
<dbReference type="SUPFAM" id="SSF53067">
    <property type="entry name" value="Actin-like ATPase domain"/>
    <property type="match status" value="1"/>
</dbReference>
<dbReference type="PANTHER" id="PTHR10196:SF80">
    <property type="entry name" value="D-RIBULOSE KINASE"/>
    <property type="match status" value="1"/>
</dbReference>
<dbReference type="FunFam" id="3.30.420.40:FF:000220">
    <property type="entry name" value="D-ribulose kinase"/>
    <property type="match status" value="1"/>
</dbReference>
<dbReference type="InterPro" id="IPR018484">
    <property type="entry name" value="FGGY_N"/>
</dbReference>
<organism evidence="5 6">
    <name type="scientific">Cocos nucifera</name>
    <name type="common">Coconut palm</name>
    <dbReference type="NCBI Taxonomy" id="13894"/>
    <lineage>
        <taxon>Eukaryota</taxon>
        <taxon>Viridiplantae</taxon>
        <taxon>Streptophyta</taxon>
        <taxon>Embryophyta</taxon>
        <taxon>Tracheophyta</taxon>
        <taxon>Spermatophyta</taxon>
        <taxon>Magnoliopsida</taxon>
        <taxon>Liliopsida</taxon>
        <taxon>Arecaceae</taxon>
        <taxon>Arecoideae</taxon>
        <taxon>Cocoseae</taxon>
        <taxon>Attaleinae</taxon>
        <taxon>Cocos</taxon>
    </lineage>
</organism>
<evidence type="ECO:0000259" key="4">
    <source>
        <dbReference type="Pfam" id="PF00370"/>
    </source>
</evidence>
<dbReference type="GO" id="GO:0005829">
    <property type="term" value="C:cytosol"/>
    <property type="evidence" value="ECO:0007669"/>
    <property type="project" value="TreeGrafter"/>
</dbReference>
<evidence type="ECO:0000313" key="6">
    <source>
        <dbReference type="Proteomes" id="UP000797356"/>
    </source>
</evidence>
<evidence type="ECO:0000256" key="3">
    <source>
        <dbReference type="ARBA" id="ARBA00022777"/>
    </source>
</evidence>
<dbReference type="PANTHER" id="PTHR10196">
    <property type="entry name" value="SUGAR KINASE"/>
    <property type="match status" value="1"/>
</dbReference>
<reference evidence="5" key="1">
    <citation type="journal article" date="2017" name="Gigascience">
        <title>The genome draft of coconut (Cocos nucifera).</title>
        <authorList>
            <person name="Xiao Y."/>
            <person name="Xu P."/>
            <person name="Fan H."/>
            <person name="Baudouin L."/>
            <person name="Xia W."/>
            <person name="Bocs S."/>
            <person name="Xu J."/>
            <person name="Li Q."/>
            <person name="Guo A."/>
            <person name="Zhou L."/>
            <person name="Li J."/>
            <person name="Wu Y."/>
            <person name="Ma Z."/>
            <person name="Armero A."/>
            <person name="Issali A.E."/>
            <person name="Liu N."/>
            <person name="Peng M."/>
            <person name="Yang Y."/>
        </authorList>
    </citation>
    <scope>NUCLEOTIDE SEQUENCE</scope>
    <source>
        <tissue evidence="5">Spear leaf of Hainan Tall coconut</tissue>
    </source>
</reference>
<evidence type="ECO:0000256" key="1">
    <source>
        <dbReference type="ARBA" id="ARBA00009156"/>
    </source>
</evidence>
<evidence type="ECO:0000256" key="2">
    <source>
        <dbReference type="ARBA" id="ARBA00022679"/>
    </source>
</evidence>
<dbReference type="Gene3D" id="3.30.420.40">
    <property type="match status" value="1"/>
</dbReference>
<keyword evidence="2" id="KW-0808">Transferase</keyword>
<comment type="similarity">
    <text evidence="1">Belongs to the FGGY kinase family.</text>
</comment>
<dbReference type="InterPro" id="IPR043129">
    <property type="entry name" value="ATPase_NBD"/>
</dbReference>
<comment type="caution">
    <text evidence="5">The sequence shown here is derived from an EMBL/GenBank/DDBJ whole genome shotgun (WGS) entry which is preliminary data.</text>
</comment>
<name>A0A8K0IF98_COCNU</name>
<reference evidence="5" key="2">
    <citation type="submission" date="2019-07" db="EMBL/GenBank/DDBJ databases">
        <authorList>
            <person name="Yang Y."/>
            <person name="Bocs S."/>
            <person name="Baudouin L."/>
        </authorList>
    </citation>
    <scope>NUCLEOTIDE SEQUENCE</scope>
    <source>
        <tissue evidence="5">Spear leaf of Hainan Tall coconut</tissue>
    </source>
</reference>